<evidence type="ECO:0000256" key="4">
    <source>
        <dbReference type="ARBA" id="ARBA00022840"/>
    </source>
</evidence>
<dbReference type="GO" id="GO:0017004">
    <property type="term" value="P:cytochrome complex assembly"/>
    <property type="evidence" value="ECO:0007669"/>
    <property type="project" value="UniProtKB-KW"/>
</dbReference>
<dbReference type="Gene3D" id="3.40.50.300">
    <property type="entry name" value="P-loop containing nucleotide triphosphate hydrolases"/>
    <property type="match status" value="1"/>
</dbReference>
<keyword evidence="4" id="KW-0067">ATP-binding</keyword>
<dbReference type="PANTHER" id="PTHR43499">
    <property type="entry name" value="ABC TRANSPORTER I FAMILY MEMBER 1"/>
    <property type="match status" value="1"/>
</dbReference>
<reference evidence="8 9" key="1">
    <citation type="submission" date="2018-11" db="EMBL/GenBank/DDBJ databases">
        <title>Genomic Encyclopedia of Type Strains, Phase IV (KMG-IV): sequencing the most valuable type-strain genomes for metagenomic binning, comparative biology and taxonomic classification.</title>
        <authorList>
            <person name="Goeker M."/>
        </authorList>
    </citation>
    <scope>NUCLEOTIDE SEQUENCE [LARGE SCALE GENOMIC DNA]</scope>
    <source>
        <strain evidence="8 9">DSM 5900</strain>
    </source>
</reference>
<evidence type="ECO:0000256" key="6">
    <source>
        <dbReference type="ARBA" id="ARBA00023136"/>
    </source>
</evidence>
<dbReference type="Proteomes" id="UP000278222">
    <property type="component" value="Unassembled WGS sequence"/>
</dbReference>
<keyword evidence="6" id="KW-0472">Membrane</keyword>
<dbReference type="PROSITE" id="PS50893">
    <property type="entry name" value="ABC_TRANSPORTER_2"/>
    <property type="match status" value="1"/>
</dbReference>
<evidence type="ECO:0000256" key="1">
    <source>
        <dbReference type="ARBA" id="ARBA00022448"/>
    </source>
</evidence>
<accession>A0A3N1KUZ5</accession>
<evidence type="ECO:0000313" key="9">
    <source>
        <dbReference type="Proteomes" id="UP000278222"/>
    </source>
</evidence>
<keyword evidence="5" id="KW-1278">Translocase</keyword>
<dbReference type="GO" id="GO:0016887">
    <property type="term" value="F:ATP hydrolysis activity"/>
    <property type="evidence" value="ECO:0007669"/>
    <property type="project" value="InterPro"/>
</dbReference>
<evidence type="ECO:0000259" key="7">
    <source>
        <dbReference type="PROSITE" id="PS50893"/>
    </source>
</evidence>
<dbReference type="AlphaFoldDB" id="A0A3N1KUZ5"/>
<dbReference type="NCBIfam" id="TIGR01189">
    <property type="entry name" value="ccmA"/>
    <property type="match status" value="1"/>
</dbReference>
<keyword evidence="9" id="KW-1185">Reference proteome</keyword>
<dbReference type="PANTHER" id="PTHR43499:SF1">
    <property type="entry name" value="ABC TRANSPORTER I FAMILY MEMBER 1"/>
    <property type="match status" value="1"/>
</dbReference>
<dbReference type="InterPro" id="IPR003439">
    <property type="entry name" value="ABC_transporter-like_ATP-bd"/>
</dbReference>
<proteinExistence type="predicted"/>
<dbReference type="NCBIfam" id="NF010061">
    <property type="entry name" value="PRK13538.1"/>
    <property type="match status" value="1"/>
</dbReference>
<dbReference type="OrthoDB" id="9800654at2"/>
<dbReference type="InterPro" id="IPR003593">
    <property type="entry name" value="AAA+_ATPase"/>
</dbReference>
<dbReference type="GO" id="GO:0022857">
    <property type="term" value="F:transmembrane transporter activity"/>
    <property type="evidence" value="ECO:0007669"/>
    <property type="project" value="InterPro"/>
</dbReference>
<keyword evidence="2" id="KW-0547">Nucleotide-binding</keyword>
<dbReference type="SMART" id="SM00382">
    <property type="entry name" value="AAA"/>
    <property type="match status" value="1"/>
</dbReference>
<evidence type="ECO:0000256" key="3">
    <source>
        <dbReference type="ARBA" id="ARBA00022748"/>
    </source>
</evidence>
<dbReference type="InterPro" id="IPR005895">
    <property type="entry name" value="ABC_transptr_haem_export_CcmA"/>
</dbReference>
<dbReference type="RefSeq" id="WP_123692322.1">
    <property type="nucleotide sequence ID" value="NZ_AP019700.1"/>
</dbReference>
<evidence type="ECO:0000256" key="2">
    <source>
        <dbReference type="ARBA" id="ARBA00022741"/>
    </source>
</evidence>
<keyword evidence="1" id="KW-0813">Transport</keyword>
<sequence length="206" mass="21392">MSVFAGIGLSCVRGERLVFRDLDFRVEAGTALTLLGPNGAGKSSLLRLMAGLVAPVAGQMRWDDAAVADDPEAHRARLRWLGHGDGIKAGLTAAENAAFWGALAGPGGLDVAAALDRLGLDGVADTPARYLSQGQRRRLALTRLLLGRAPLWLLDEPTVGLDAASVAIVEAMLDRHCRDGGLAVLATHVPIATPGARTLRLGPAGP</sequence>
<evidence type="ECO:0000256" key="5">
    <source>
        <dbReference type="ARBA" id="ARBA00022967"/>
    </source>
</evidence>
<dbReference type="Pfam" id="PF00005">
    <property type="entry name" value="ABC_tran"/>
    <property type="match status" value="1"/>
</dbReference>
<name>A0A3N1KUZ5_9PROT</name>
<feature type="domain" description="ABC transporter" evidence="7">
    <location>
        <begin position="4"/>
        <end position="199"/>
    </location>
</feature>
<organism evidence="8 9">
    <name type="scientific">Stella humosa</name>
    <dbReference type="NCBI Taxonomy" id="94"/>
    <lineage>
        <taxon>Bacteria</taxon>
        <taxon>Pseudomonadati</taxon>
        <taxon>Pseudomonadota</taxon>
        <taxon>Alphaproteobacteria</taxon>
        <taxon>Rhodospirillales</taxon>
        <taxon>Stellaceae</taxon>
        <taxon>Stella</taxon>
    </lineage>
</organism>
<protein>
    <submittedName>
        <fullName evidence="8">Heme exporter protein A</fullName>
    </submittedName>
</protein>
<keyword evidence="3" id="KW-0201">Cytochrome c-type biogenesis</keyword>
<dbReference type="GO" id="GO:0005524">
    <property type="term" value="F:ATP binding"/>
    <property type="evidence" value="ECO:0007669"/>
    <property type="project" value="UniProtKB-KW"/>
</dbReference>
<dbReference type="InterPro" id="IPR027417">
    <property type="entry name" value="P-loop_NTPase"/>
</dbReference>
<dbReference type="SUPFAM" id="SSF52540">
    <property type="entry name" value="P-loop containing nucleoside triphosphate hydrolases"/>
    <property type="match status" value="1"/>
</dbReference>
<gene>
    <name evidence="8" type="ORF">EDC65_3763</name>
</gene>
<evidence type="ECO:0000313" key="8">
    <source>
        <dbReference type="EMBL" id="ROP84411.1"/>
    </source>
</evidence>
<dbReference type="EMBL" id="RJKX01000015">
    <property type="protein sequence ID" value="ROP84411.1"/>
    <property type="molecule type" value="Genomic_DNA"/>
</dbReference>
<comment type="caution">
    <text evidence="8">The sequence shown here is derived from an EMBL/GenBank/DDBJ whole genome shotgun (WGS) entry which is preliminary data.</text>
</comment>